<dbReference type="EMBL" id="WJIE01000028">
    <property type="protein sequence ID" value="MRG98294.1"/>
    <property type="molecule type" value="Genomic_DNA"/>
</dbReference>
<proteinExistence type="predicted"/>
<dbReference type="AlphaFoldDB" id="A0A6N7Q7L6"/>
<organism evidence="2 3">
    <name type="scientific">Polyangium spumosum</name>
    <dbReference type="NCBI Taxonomy" id="889282"/>
    <lineage>
        <taxon>Bacteria</taxon>
        <taxon>Pseudomonadati</taxon>
        <taxon>Myxococcota</taxon>
        <taxon>Polyangia</taxon>
        <taxon>Polyangiales</taxon>
        <taxon>Polyangiaceae</taxon>
        <taxon>Polyangium</taxon>
    </lineage>
</organism>
<gene>
    <name evidence="2" type="ORF">GF068_41240</name>
</gene>
<evidence type="ECO:0000256" key="1">
    <source>
        <dbReference type="SAM" id="MobiDB-lite"/>
    </source>
</evidence>
<feature type="region of interest" description="Disordered" evidence="1">
    <location>
        <begin position="1"/>
        <end position="25"/>
    </location>
</feature>
<accession>A0A6N7Q7L6</accession>
<protein>
    <submittedName>
        <fullName evidence="2">Uncharacterized protein</fullName>
    </submittedName>
</protein>
<dbReference type="OrthoDB" id="5534882at2"/>
<dbReference type="Proteomes" id="UP000440224">
    <property type="component" value="Unassembled WGS sequence"/>
</dbReference>
<feature type="compositionally biased region" description="Basic residues" evidence="1">
    <location>
        <begin position="1"/>
        <end position="10"/>
    </location>
</feature>
<sequence length="98" mass="10908">MATKKGRPRRKPEPIPTTKEDEENPAELFAELALGSDGLLYVTAEHLTEEERQGRDRFEGYALTPEETQRAIDTMHTMAFNLTIAAMGKGKAKSSSNK</sequence>
<name>A0A6N7Q7L6_9BACT</name>
<evidence type="ECO:0000313" key="2">
    <source>
        <dbReference type="EMBL" id="MRG98294.1"/>
    </source>
</evidence>
<comment type="caution">
    <text evidence="2">The sequence shown here is derived from an EMBL/GenBank/DDBJ whole genome shotgun (WGS) entry which is preliminary data.</text>
</comment>
<dbReference type="RefSeq" id="WP_153825066.1">
    <property type="nucleotide sequence ID" value="NZ_WJIE01000028.1"/>
</dbReference>
<reference evidence="2 3" key="1">
    <citation type="submission" date="2019-10" db="EMBL/GenBank/DDBJ databases">
        <title>A soil myxobacterium in the family Polyangiaceae.</title>
        <authorList>
            <person name="Li Y."/>
            <person name="Wang J."/>
        </authorList>
    </citation>
    <scope>NUCLEOTIDE SEQUENCE [LARGE SCALE GENOMIC DNA]</scope>
    <source>
        <strain evidence="2 3">DSM 14734</strain>
    </source>
</reference>
<keyword evidence="3" id="KW-1185">Reference proteome</keyword>
<evidence type="ECO:0000313" key="3">
    <source>
        <dbReference type="Proteomes" id="UP000440224"/>
    </source>
</evidence>